<dbReference type="GO" id="GO:0016491">
    <property type="term" value="F:oxidoreductase activity"/>
    <property type="evidence" value="ECO:0007669"/>
    <property type="project" value="UniProtKB-KW"/>
</dbReference>
<dbReference type="Proteomes" id="UP000799423">
    <property type="component" value="Unassembled WGS sequence"/>
</dbReference>
<evidence type="ECO:0008006" key="8">
    <source>
        <dbReference type="Google" id="ProtNLM"/>
    </source>
</evidence>
<dbReference type="PANTHER" id="PTHR33365">
    <property type="entry name" value="YALI0B05434P"/>
    <property type="match status" value="1"/>
</dbReference>
<reference evidence="6" key="1">
    <citation type="submission" date="2020-01" db="EMBL/GenBank/DDBJ databases">
        <authorList>
            <consortium name="DOE Joint Genome Institute"/>
            <person name="Haridas S."/>
            <person name="Albert R."/>
            <person name="Binder M."/>
            <person name="Bloem J."/>
            <person name="Labutti K."/>
            <person name="Salamov A."/>
            <person name="Andreopoulos B."/>
            <person name="Baker S.E."/>
            <person name="Barry K."/>
            <person name="Bills G."/>
            <person name="Bluhm B.H."/>
            <person name="Cannon C."/>
            <person name="Castanera R."/>
            <person name="Culley D.E."/>
            <person name="Daum C."/>
            <person name="Ezra D."/>
            <person name="Gonzalez J.B."/>
            <person name="Henrissat B."/>
            <person name="Kuo A."/>
            <person name="Liang C."/>
            <person name="Lipzen A."/>
            <person name="Lutzoni F."/>
            <person name="Magnuson J."/>
            <person name="Mondo S."/>
            <person name="Nolan M."/>
            <person name="Ohm R."/>
            <person name="Pangilinan J."/>
            <person name="Park H.-J."/>
            <person name="Ramirez L."/>
            <person name="Alfaro M."/>
            <person name="Sun H."/>
            <person name="Tritt A."/>
            <person name="Yoshinaga Y."/>
            <person name="Zwiers L.-H."/>
            <person name="Turgeon B.G."/>
            <person name="Goodwin S.B."/>
            <person name="Spatafora J.W."/>
            <person name="Crous P.W."/>
            <person name="Grigoriev I.V."/>
        </authorList>
    </citation>
    <scope>NUCLEOTIDE SEQUENCE</scope>
    <source>
        <strain evidence="6">IPT5</strain>
    </source>
</reference>
<gene>
    <name evidence="6" type="ORF">T440DRAFT_447799</name>
</gene>
<evidence type="ECO:0000256" key="3">
    <source>
        <dbReference type="ARBA" id="ARBA00035112"/>
    </source>
</evidence>
<dbReference type="InterPro" id="IPR021765">
    <property type="entry name" value="UstYa-like"/>
</dbReference>
<keyword evidence="5" id="KW-0472">Membrane</keyword>
<evidence type="ECO:0000313" key="7">
    <source>
        <dbReference type="Proteomes" id="UP000799423"/>
    </source>
</evidence>
<keyword evidence="5" id="KW-0812">Transmembrane</keyword>
<accession>A0A6A7B800</accession>
<evidence type="ECO:0000313" key="6">
    <source>
        <dbReference type="EMBL" id="KAF2851591.1"/>
    </source>
</evidence>
<dbReference type="AlphaFoldDB" id="A0A6A7B800"/>
<feature type="transmembrane region" description="Helical" evidence="5">
    <location>
        <begin position="43"/>
        <end position="64"/>
    </location>
</feature>
<name>A0A6A7B800_9PLEO</name>
<dbReference type="EMBL" id="MU006301">
    <property type="protein sequence ID" value="KAF2851591.1"/>
    <property type="molecule type" value="Genomic_DNA"/>
</dbReference>
<keyword evidence="2" id="KW-0560">Oxidoreductase</keyword>
<organism evidence="6 7">
    <name type="scientific">Plenodomus tracheiphilus IPT5</name>
    <dbReference type="NCBI Taxonomy" id="1408161"/>
    <lineage>
        <taxon>Eukaryota</taxon>
        <taxon>Fungi</taxon>
        <taxon>Dikarya</taxon>
        <taxon>Ascomycota</taxon>
        <taxon>Pezizomycotina</taxon>
        <taxon>Dothideomycetes</taxon>
        <taxon>Pleosporomycetidae</taxon>
        <taxon>Pleosporales</taxon>
        <taxon>Pleosporineae</taxon>
        <taxon>Leptosphaeriaceae</taxon>
        <taxon>Plenodomus</taxon>
    </lineage>
</organism>
<proteinExistence type="inferred from homology"/>
<dbReference type="PANTHER" id="PTHR33365:SF11">
    <property type="entry name" value="TAT PATHWAY SIGNAL SEQUENCE"/>
    <property type="match status" value="1"/>
</dbReference>
<dbReference type="OrthoDB" id="3687641at2759"/>
<dbReference type="GO" id="GO:0043386">
    <property type="term" value="P:mycotoxin biosynthetic process"/>
    <property type="evidence" value="ECO:0007669"/>
    <property type="project" value="InterPro"/>
</dbReference>
<keyword evidence="7" id="KW-1185">Reference proteome</keyword>
<evidence type="ECO:0000256" key="4">
    <source>
        <dbReference type="SAM" id="MobiDB-lite"/>
    </source>
</evidence>
<evidence type="ECO:0000256" key="5">
    <source>
        <dbReference type="SAM" id="Phobius"/>
    </source>
</evidence>
<feature type="region of interest" description="Disordered" evidence="4">
    <location>
        <begin position="1"/>
        <end position="33"/>
    </location>
</feature>
<evidence type="ECO:0000256" key="1">
    <source>
        <dbReference type="ARBA" id="ARBA00004685"/>
    </source>
</evidence>
<dbReference type="Pfam" id="PF11807">
    <property type="entry name" value="UstYa"/>
    <property type="match status" value="1"/>
</dbReference>
<protein>
    <recommendedName>
        <fullName evidence="8">Oxidase ustYa</fullName>
    </recommendedName>
</protein>
<keyword evidence="5" id="KW-1133">Transmembrane helix</keyword>
<evidence type="ECO:0000256" key="2">
    <source>
        <dbReference type="ARBA" id="ARBA00023002"/>
    </source>
</evidence>
<comment type="similarity">
    <text evidence="3">Belongs to the ustYa family.</text>
</comment>
<comment type="pathway">
    <text evidence="1">Mycotoxin biosynthesis.</text>
</comment>
<sequence>MPAFNYAKVSGESSGDSPLLDSDTHPGPSRPTARSKITKIVRILRWPTVFLLLFAILSCVLSILNRQPASSQLGGELNSLLPNFSKQQKIFREDHRFSSDHKTSQSINATKQHWLDLMPRGDGFIDVPEYKSYTLPPPMHYPETPGQEVYAIALFHQLHCLMSISGFMDKLVMQIRQRDFTLSEGEVDHNDHCFNYLRNAIMCCGDTTLEGQSQAPMFKDTPATDGNGAVHICRNYDEIAAWAVQHKLEFGSKGHGLGKHHHE</sequence>